<keyword evidence="3" id="KW-1185">Reference proteome</keyword>
<dbReference type="GO" id="GO:0016491">
    <property type="term" value="F:oxidoreductase activity"/>
    <property type="evidence" value="ECO:0007669"/>
    <property type="project" value="InterPro"/>
</dbReference>
<gene>
    <name evidence="2" type="ORF">EEI45_08500</name>
</gene>
<dbReference type="SUPFAM" id="SSF52833">
    <property type="entry name" value="Thioredoxin-like"/>
    <property type="match status" value="1"/>
</dbReference>
<dbReference type="AlphaFoldDB" id="A0A3S8RP43"/>
<evidence type="ECO:0000313" key="3">
    <source>
        <dbReference type="Proteomes" id="UP000278804"/>
    </source>
</evidence>
<dbReference type="CDD" id="cd03024">
    <property type="entry name" value="DsbA_FrnE"/>
    <property type="match status" value="1"/>
</dbReference>
<reference evidence="2 3" key="1">
    <citation type="journal article" date="2020" name="Int. J. Syst. Evol. Microbiol.">
        <title>Description of Erysipelothrix piscisicarius sp. nov., an emergent fish pathogen, and assessment of virulence using a tiger barb (Puntigrus tetrazona) infection model.</title>
        <authorList>
            <person name="Pomaranski E.K."/>
            <person name="Griffin M.J."/>
            <person name="Camus A.C."/>
            <person name="Armwood A.R."/>
            <person name="Shelley J."/>
            <person name="Waldbieser G.C."/>
            <person name="LaFrentz B.R."/>
            <person name="Garcia J.C."/>
            <person name="Yanong R."/>
            <person name="Soto E."/>
        </authorList>
    </citation>
    <scope>NUCLEOTIDE SEQUENCE [LARGE SCALE GENOMIC DNA]</scope>
    <source>
        <strain evidence="2 3">15TAL0474</strain>
    </source>
</reference>
<dbReference type="EMBL" id="CP034234">
    <property type="protein sequence ID" value="AZK44775.1"/>
    <property type="molecule type" value="Genomic_DNA"/>
</dbReference>
<dbReference type="InterPro" id="IPR036249">
    <property type="entry name" value="Thioredoxin-like_sf"/>
</dbReference>
<name>A0A3S8RP43_9FIRM</name>
<dbReference type="Gene3D" id="3.40.30.10">
    <property type="entry name" value="Glutaredoxin"/>
    <property type="match status" value="1"/>
</dbReference>
<proteinExistence type="predicted"/>
<feature type="domain" description="DSBA-like thioredoxin" evidence="1">
    <location>
        <begin position="3"/>
        <end position="203"/>
    </location>
</feature>
<dbReference type="PANTHER" id="PTHR13887:SF41">
    <property type="entry name" value="THIOREDOXIN SUPERFAMILY PROTEIN"/>
    <property type="match status" value="1"/>
</dbReference>
<dbReference type="InterPro" id="IPR001853">
    <property type="entry name" value="DSBA-like_thioredoxin_dom"/>
</dbReference>
<dbReference type="KEGG" id="eri:EEI45_08500"/>
<organism evidence="2 3">
    <name type="scientific">Erysipelothrix piscisicarius</name>
    <dbReference type="NCBI Taxonomy" id="2485784"/>
    <lineage>
        <taxon>Bacteria</taxon>
        <taxon>Bacillati</taxon>
        <taxon>Bacillota</taxon>
        <taxon>Erysipelotrichia</taxon>
        <taxon>Erysipelotrichales</taxon>
        <taxon>Erysipelotrichaceae</taxon>
        <taxon>Erysipelothrix</taxon>
    </lineage>
</organism>
<evidence type="ECO:0000259" key="1">
    <source>
        <dbReference type="Pfam" id="PF01323"/>
    </source>
</evidence>
<protein>
    <submittedName>
        <fullName evidence="2">DsbA family oxidoreductase</fullName>
    </submittedName>
</protein>
<accession>A0A3S8RP43</accession>
<dbReference type="Proteomes" id="UP000278804">
    <property type="component" value="Chromosome"/>
</dbReference>
<dbReference type="RefSeq" id="WP_125164885.1">
    <property type="nucleotide sequence ID" value="NZ_CP034234.1"/>
</dbReference>
<dbReference type="PANTHER" id="PTHR13887">
    <property type="entry name" value="GLUTATHIONE S-TRANSFERASE KAPPA"/>
    <property type="match status" value="1"/>
</dbReference>
<sequence>MKVQVWSDFVCPFCYVGKRHLEEAIKQLDKEIEVEFMSFELDQNYVDQPDLNIHEMLAQKYNISVDEARLNNERVGSMAQTVGLNYDFDAMKYTNTFKAHKVFQYAKFKGLGNEYSEKLMDAYFSKGVYLNDLEALIELGVSVGLDAEGIKHAFESDEYGLSVRQDEQWAQMIGARGVPHFVIDDQVSLSGAQPIETFKSALQHVETLNAQKNDAMMCTDGVCTVE</sequence>
<evidence type="ECO:0000313" key="2">
    <source>
        <dbReference type="EMBL" id="AZK44775.1"/>
    </source>
</evidence>
<dbReference type="Pfam" id="PF01323">
    <property type="entry name" value="DSBA"/>
    <property type="match status" value="1"/>
</dbReference>